<dbReference type="AlphaFoldDB" id="A0A5J9SZW1"/>
<keyword evidence="3" id="KW-1185">Reference proteome</keyword>
<protein>
    <submittedName>
        <fullName evidence="2">Uncharacterized protein</fullName>
    </submittedName>
</protein>
<gene>
    <name evidence="2" type="ORF">EJB05_47628</name>
</gene>
<proteinExistence type="predicted"/>
<feature type="region of interest" description="Disordered" evidence="1">
    <location>
        <begin position="1"/>
        <end position="46"/>
    </location>
</feature>
<accession>A0A5J9SZW1</accession>
<dbReference type="Gramene" id="TVU04517">
    <property type="protein sequence ID" value="TVU04517"/>
    <property type="gene ID" value="EJB05_47628"/>
</dbReference>
<sequence>MPPPPLVPAGGASPGAMVSGGGGGPGSDHRILRKHGGRRNLNGMGKDEIELEVGRDRFGGEEDQGRAGRRAAMASYNNGTASVGTALSSGMDDASDFEFCFMCPFMCRPNSTQVQRYIGFSKQKGDRPHCYVYCSNITVWKQAMQEASSEPNPCGGEDMRTNWDN</sequence>
<feature type="non-terminal residue" evidence="2">
    <location>
        <position position="1"/>
    </location>
</feature>
<organism evidence="2 3">
    <name type="scientific">Eragrostis curvula</name>
    <name type="common">weeping love grass</name>
    <dbReference type="NCBI Taxonomy" id="38414"/>
    <lineage>
        <taxon>Eukaryota</taxon>
        <taxon>Viridiplantae</taxon>
        <taxon>Streptophyta</taxon>
        <taxon>Embryophyta</taxon>
        <taxon>Tracheophyta</taxon>
        <taxon>Spermatophyta</taxon>
        <taxon>Magnoliopsida</taxon>
        <taxon>Liliopsida</taxon>
        <taxon>Poales</taxon>
        <taxon>Poaceae</taxon>
        <taxon>PACMAD clade</taxon>
        <taxon>Chloridoideae</taxon>
        <taxon>Eragrostideae</taxon>
        <taxon>Eragrostidinae</taxon>
        <taxon>Eragrostis</taxon>
    </lineage>
</organism>
<feature type="compositionally biased region" description="Low complexity" evidence="1">
    <location>
        <begin position="8"/>
        <end position="17"/>
    </location>
</feature>
<name>A0A5J9SZW1_9POAL</name>
<reference evidence="2 3" key="1">
    <citation type="journal article" date="2019" name="Sci. Rep.">
        <title>A high-quality genome of Eragrostis curvula grass provides insights into Poaceae evolution and supports new strategies to enhance forage quality.</title>
        <authorList>
            <person name="Carballo J."/>
            <person name="Santos B.A.C.M."/>
            <person name="Zappacosta D."/>
            <person name="Garbus I."/>
            <person name="Selva J.P."/>
            <person name="Gallo C.A."/>
            <person name="Diaz A."/>
            <person name="Albertini E."/>
            <person name="Caccamo M."/>
            <person name="Echenique V."/>
        </authorList>
    </citation>
    <scope>NUCLEOTIDE SEQUENCE [LARGE SCALE GENOMIC DNA]</scope>
    <source>
        <strain evidence="3">cv. Victoria</strain>
        <tissue evidence="2">Leaf</tissue>
    </source>
</reference>
<dbReference type="EMBL" id="RWGY01000051">
    <property type="protein sequence ID" value="TVU04517.1"/>
    <property type="molecule type" value="Genomic_DNA"/>
</dbReference>
<dbReference type="Proteomes" id="UP000324897">
    <property type="component" value="Unassembled WGS sequence"/>
</dbReference>
<comment type="caution">
    <text evidence="2">The sequence shown here is derived from an EMBL/GenBank/DDBJ whole genome shotgun (WGS) entry which is preliminary data.</text>
</comment>
<evidence type="ECO:0000313" key="2">
    <source>
        <dbReference type="EMBL" id="TVU04517.1"/>
    </source>
</evidence>
<evidence type="ECO:0000313" key="3">
    <source>
        <dbReference type="Proteomes" id="UP000324897"/>
    </source>
</evidence>
<evidence type="ECO:0000256" key="1">
    <source>
        <dbReference type="SAM" id="MobiDB-lite"/>
    </source>
</evidence>